<feature type="compositionally biased region" description="Polar residues" evidence="7">
    <location>
        <begin position="440"/>
        <end position="452"/>
    </location>
</feature>
<feature type="region of interest" description="Disordered" evidence="7">
    <location>
        <begin position="1599"/>
        <end position="1625"/>
    </location>
</feature>
<feature type="domain" description="CSC1/OSCA1-like cytosolic" evidence="11">
    <location>
        <begin position="838"/>
        <end position="928"/>
    </location>
</feature>
<feature type="compositionally biased region" description="Acidic residues" evidence="7">
    <location>
        <begin position="611"/>
        <end position="621"/>
    </location>
</feature>
<feature type="transmembrane region" description="Helical" evidence="8">
    <location>
        <begin position="1095"/>
        <end position="1115"/>
    </location>
</feature>
<organism evidence="12 13">
    <name type="scientific">Rhizoctonia solani</name>
    <dbReference type="NCBI Taxonomy" id="456999"/>
    <lineage>
        <taxon>Eukaryota</taxon>
        <taxon>Fungi</taxon>
        <taxon>Dikarya</taxon>
        <taxon>Basidiomycota</taxon>
        <taxon>Agaricomycotina</taxon>
        <taxon>Agaricomycetes</taxon>
        <taxon>Cantharellales</taxon>
        <taxon>Ceratobasidiaceae</taxon>
        <taxon>Rhizoctonia</taxon>
    </lineage>
</organism>
<evidence type="ECO:0000256" key="7">
    <source>
        <dbReference type="SAM" id="MobiDB-lite"/>
    </source>
</evidence>
<feature type="region of interest" description="Disordered" evidence="7">
    <location>
        <begin position="578"/>
        <end position="671"/>
    </location>
</feature>
<evidence type="ECO:0008006" key="14">
    <source>
        <dbReference type="Google" id="ProtNLM"/>
    </source>
</evidence>
<feature type="transmembrane region" description="Helical" evidence="8">
    <location>
        <begin position="1136"/>
        <end position="1153"/>
    </location>
</feature>
<reference evidence="12" key="1">
    <citation type="submission" date="2021-01" db="EMBL/GenBank/DDBJ databases">
        <authorList>
            <person name="Kaushik A."/>
        </authorList>
    </citation>
    <scope>NUCLEOTIDE SEQUENCE</scope>
    <source>
        <strain evidence="12">AG1-1C</strain>
    </source>
</reference>
<dbReference type="GO" id="GO:0005227">
    <property type="term" value="F:calcium-activated cation channel activity"/>
    <property type="evidence" value="ECO:0007669"/>
    <property type="project" value="InterPro"/>
</dbReference>
<evidence type="ECO:0000256" key="5">
    <source>
        <dbReference type="ARBA" id="ARBA00022989"/>
    </source>
</evidence>
<gene>
    <name evidence="12" type="ORF">RDB_LOCUS138407</name>
</gene>
<evidence type="ECO:0000256" key="2">
    <source>
        <dbReference type="ARBA" id="ARBA00007779"/>
    </source>
</evidence>
<feature type="transmembrane region" description="Helical" evidence="8">
    <location>
        <begin position="1159"/>
        <end position="1177"/>
    </location>
</feature>
<feature type="compositionally biased region" description="Polar residues" evidence="7">
    <location>
        <begin position="364"/>
        <end position="377"/>
    </location>
</feature>
<feature type="region of interest" description="Disordered" evidence="7">
    <location>
        <begin position="716"/>
        <end position="746"/>
    </location>
</feature>
<feature type="domain" description="CSC1/OSCA1-like 7TM region" evidence="9">
    <location>
        <begin position="943"/>
        <end position="1216"/>
    </location>
</feature>
<accession>A0A8H3B2C6</accession>
<dbReference type="Pfam" id="PF02714">
    <property type="entry name" value="RSN1_7TM"/>
    <property type="match status" value="1"/>
</dbReference>
<dbReference type="PANTHER" id="PTHR13018:SF139">
    <property type="entry name" value="PHOSPHATE METABOLISM PROTEIN 7"/>
    <property type="match status" value="1"/>
</dbReference>
<keyword evidence="4 8" id="KW-0812">Transmembrane</keyword>
<comment type="caution">
    <text evidence="12">The sequence shown here is derived from an EMBL/GenBank/DDBJ whole genome shotgun (WGS) entry which is preliminary data.</text>
</comment>
<feature type="compositionally biased region" description="Pro residues" evidence="7">
    <location>
        <begin position="485"/>
        <end position="506"/>
    </location>
</feature>
<dbReference type="EMBL" id="CAJMWS010000469">
    <property type="protein sequence ID" value="CAE6446130.1"/>
    <property type="molecule type" value="Genomic_DNA"/>
</dbReference>
<dbReference type="Proteomes" id="UP000663846">
    <property type="component" value="Unassembled WGS sequence"/>
</dbReference>
<feature type="transmembrane region" description="Helical" evidence="8">
    <location>
        <begin position="1038"/>
        <end position="1061"/>
    </location>
</feature>
<dbReference type="InterPro" id="IPR045122">
    <property type="entry name" value="Csc1-like"/>
</dbReference>
<evidence type="ECO:0000256" key="3">
    <source>
        <dbReference type="ARBA" id="ARBA00022448"/>
    </source>
</evidence>
<keyword evidence="6 8" id="KW-0472">Membrane</keyword>
<proteinExistence type="inferred from homology"/>
<feature type="region of interest" description="Disordered" evidence="7">
    <location>
        <begin position="363"/>
        <end position="417"/>
    </location>
</feature>
<dbReference type="PANTHER" id="PTHR13018">
    <property type="entry name" value="PROBABLE MEMBRANE PROTEIN DUF221-RELATED"/>
    <property type="match status" value="1"/>
</dbReference>
<feature type="transmembrane region" description="Helical" evidence="8">
    <location>
        <begin position="1198"/>
        <end position="1218"/>
    </location>
</feature>
<evidence type="ECO:0000256" key="4">
    <source>
        <dbReference type="ARBA" id="ARBA00022692"/>
    </source>
</evidence>
<evidence type="ECO:0000256" key="8">
    <source>
        <dbReference type="SAM" id="Phobius"/>
    </source>
</evidence>
<evidence type="ECO:0000259" key="11">
    <source>
        <dbReference type="Pfam" id="PF14703"/>
    </source>
</evidence>
<evidence type="ECO:0000256" key="6">
    <source>
        <dbReference type="ARBA" id="ARBA00023136"/>
    </source>
</evidence>
<dbReference type="GO" id="GO:0005886">
    <property type="term" value="C:plasma membrane"/>
    <property type="evidence" value="ECO:0007669"/>
    <property type="project" value="TreeGrafter"/>
</dbReference>
<feature type="transmembrane region" description="Helical" evidence="8">
    <location>
        <begin position="950"/>
        <end position="970"/>
    </location>
</feature>
<keyword evidence="5 8" id="KW-1133">Transmembrane helix</keyword>
<feature type="transmembrane region" description="Helical" evidence="8">
    <location>
        <begin position="993"/>
        <end position="1017"/>
    </location>
</feature>
<evidence type="ECO:0000259" key="10">
    <source>
        <dbReference type="Pfam" id="PF13967"/>
    </source>
</evidence>
<dbReference type="Pfam" id="PF14703">
    <property type="entry name" value="PHM7_cyt"/>
    <property type="match status" value="1"/>
</dbReference>
<feature type="region of interest" description="Disordered" evidence="7">
    <location>
        <begin position="434"/>
        <end position="506"/>
    </location>
</feature>
<feature type="compositionally biased region" description="Basic and acidic residues" evidence="7">
    <location>
        <begin position="1602"/>
        <end position="1613"/>
    </location>
</feature>
<dbReference type="InterPro" id="IPR003864">
    <property type="entry name" value="CSC1/OSCA1-like_7TM"/>
</dbReference>
<keyword evidence="3" id="KW-0813">Transport</keyword>
<comment type="similarity">
    <text evidence="2">Belongs to the CSC1 (TC 1.A.17) family.</text>
</comment>
<dbReference type="Pfam" id="PF13967">
    <property type="entry name" value="RSN1_TM"/>
    <property type="match status" value="1"/>
</dbReference>
<evidence type="ECO:0000259" key="9">
    <source>
        <dbReference type="Pfam" id="PF02714"/>
    </source>
</evidence>
<feature type="domain" description="CSC1/OSCA1-like N-terminal transmembrane" evidence="10">
    <location>
        <begin position="16"/>
        <end position="191"/>
    </location>
</feature>
<feature type="compositionally biased region" description="Pro residues" evidence="7">
    <location>
        <begin position="1335"/>
        <end position="1345"/>
    </location>
</feature>
<feature type="region of interest" description="Disordered" evidence="7">
    <location>
        <begin position="1322"/>
        <end position="1357"/>
    </location>
</feature>
<sequence length="1684" mass="186453">MATIQTRPYSGNYSGLISQAVIASVVLGLSVTAFELMRRKRRKIPSQKNEQGVLGSVDSWEFGYLYQARCWAKVPAPALPPRPLSWVRQVLLIREPDLFRIVGTDATVYTRFLVGCVFFVALHGCTTLPILLPLHVTHAPPSVSIRSMTRASLTSLTDSGAFGQDRESYRGNLKLLSVHVAILWWLSLTWIGTLLWICRGAFRLREAMVQDARKEREKYLKENNGIPNPHQGWKLRTVMVTDIPIGLRDEIRLAEYFKRYLSKDLKVSPLAPVLAPSPGIRSFAVNKLWRWGKSATTSPTPTCAAQSSTLKEKPPIEIEKVVLVRKTTELASLLERREEVLRRLEHAHIKLATKVLLAVKHKMQNPNSRRSPMSTPPGSIIDRSSKSKSRPNSTDGAAKRGADNDQTNCDAGNPVPYALASPKIRENVPRVILAPATPPGTHSRNRSVQEASSGRLGQESSHQSGVTEYFTPATPTRPILVIGAPPRPEPPRRPPPAIPAPSYRPPVPHRVPPPIPPRTPQTHKITDTTRLDVMTAGQATPPVSPGTAAAEMGFNTRPKGRMSTGSYGEGLGLGLPGLTKGAKGSQGPRGYRGSVGLFENDATGPYLTENGMDEDDDEDGPDPLGLRSRAGNPLFSSDGGAANSARPGPSRRPSQKPLMEGESSDSEPRNKLARDLFTAREITFEDRDEVLERNKRLIETIGPFVYEFGLLERPKDKGKKRAKLNRPSSDIDDPLHPPEAPFKRLGRDSWRLSSGGSWLSAFTQSSTTAVNSRSRASSQSTGKTLVNAPGFGFSAQVLRTHMVSTEPDVIGPGNVRQVSPGETIWDALHSLPRSDLDAYQPLINLSALFRGRTVPAIDFFTTKLALLSALIDESRSGCREDATPASTAFVTFKDPRDARRAAKELPAHPKNLLVCVVTPAPDVRDIDWGRAMKSTYTGEFVKDWVVNMGVWGFTVLWIFPVTLLVGLVSIDNLSRFIPHLAVYLKEHYVQKELISSFLPTLLVALLAILIPLILFFIGKKAHNIITFSRLHDRILTRYYKFLVCNVVIFFCFGVSALQSFLTSFGQQITNVVPLVASYIPVCAPFFVGWLIFQTGIHAGLELGLFGLPLIVYPAMARGATTPRRREFGTRARTFNYYYWLPNHLLVVIITLLFSILNPLILPFSLLYFVVALVVFKHQFVHVYRKIYDGNAANIVIRILRYSLDGLMLSQVVLMAMMLLLQQTIQAGIIGTALVLTALAKLYLTRVSRAKFEAADKAEAKAACGLDHRTTQPTTEVDEKYLDCEAQDVDTASTGQLSRIAQRVTDWHSPSNVDMYSTLPRLRSKSADRRQENPFKPQPPPLPPRPISHVETPAQSTHLAPPLIPERRIPRLTSWETFRADVPLVIPHAGREPWNDNPDNTATYDNPYYTQPVPEYLWLPRNPLSLLDLNDTVDLHRALTSEADGGDMTESISLDDEAAVGSFRDDTSMDPFTEFTGDECIALSAIIRDRLDHGDVGEDFDYHDGDTTSSVFSRRPSGGTIASRHIRSSDAYRSFSAGVRRSGGNLLTPITPNRLRSHSVGVAVDPALEPNLNVQAQFLPGEHGVAPPTLRRLGSAFSLGRRSATERRSQEETPCRSNRPRANTGASVAVTVREALLREVCEEERTATEERIRQELQESEHLTAPRKWTAWMYAKVTSQDHDDPA</sequence>
<feature type="transmembrane region" description="Helical" evidence="8">
    <location>
        <begin position="176"/>
        <end position="198"/>
    </location>
</feature>
<protein>
    <recommendedName>
        <fullName evidence="14">Tranport-associated late exocytosis protein</fullName>
    </recommendedName>
</protein>
<dbReference type="InterPro" id="IPR032880">
    <property type="entry name" value="CSC1/OSCA1-like_N"/>
</dbReference>
<feature type="compositionally biased region" description="Basic and acidic residues" evidence="7">
    <location>
        <begin position="733"/>
        <end position="746"/>
    </location>
</feature>
<name>A0A8H3B2C6_9AGAM</name>
<comment type="subcellular location">
    <subcellularLocation>
        <location evidence="1">Membrane</location>
        <topology evidence="1">Multi-pass membrane protein</topology>
    </subcellularLocation>
</comment>
<evidence type="ECO:0000256" key="1">
    <source>
        <dbReference type="ARBA" id="ARBA00004141"/>
    </source>
</evidence>
<evidence type="ECO:0000313" key="12">
    <source>
        <dbReference type="EMBL" id="CAE6446130.1"/>
    </source>
</evidence>
<dbReference type="InterPro" id="IPR027815">
    <property type="entry name" value="CSC1/OSCA1-like_cyt"/>
</dbReference>
<evidence type="ECO:0000313" key="13">
    <source>
        <dbReference type="Proteomes" id="UP000663846"/>
    </source>
</evidence>
<feature type="transmembrane region" description="Helical" evidence="8">
    <location>
        <begin position="16"/>
        <end position="37"/>
    </location>
</feature>